<dbReference type="InterPro" id="IPR058248">
    <property type="entry name" value="Lxx211020-like"/>
</dbReference>
<reference evidence="3 4" key="1">
    <citation type="submission" date="2019-06" db="EMBL/GenBank/DDBJ databases">
        <authorList>
            <person name="Li J."/>
        </authorList>
    </citation>
    <scope>NUCLEOTIDE SEQUENCE [LARGE SCALE GENOMIC DNA]</scope>
    <source>
        <strain evidence="3 4">LMG 28165</strain>
    </source>
</reference>
<evidence type="ECO:0000256" key="1">
    <source>
        <dbReference type="SAM" id="MobiDB-lite"/>
    </source>
</evidence>
<evidence type="ECO:0000313" key="4">
    <source>
        <dbReference type="Proteomes" id="UP000312032"/>
    </source>
</evidence>
<dbReference type="InterPro" id="IPR007410">
    <property type="entry name" value="LpqE-like"/>
</dbReference>
<keyword evidence="2" id="KW-0732">Signal</keyword>
<feature type="region of interest" description="Disordered" evidence="1">
    <location>
        <begin position="178"/>
        <end position="203"/>
    </location>
</feature>
<dbReference type="AlphaFoldDB" id="A0A5C4U4W9"/>
<dbReference type="InterPro" id="IPR036182">
    <property type="entry name" value="PCuAC_sf"/>
</dbReference>
<gene>
    <name evidence="3" type="ORF">FHE74_05195</name>
</gene>
<feature type="signal peptide" evidence="2">
    <location>
        <begin position="1"/>
        <end position="20"/>
    </location>
</feature>
<dbReference type="OrthoDB" id="9796962at2"/>
<feature type="region of interest" description="Disordered" evidence="1">
    <location>
        <begin position="22"/>
        <end position="56"/>
    </location>
</feature>
<keyword evidence="4" id="KW-1185">Reference proteome</keyword>
<comment type="caution">
    <text evidence="3">The sequence shown here is derived from an EMBL/GenBank/DDBJ whole genome shotgun (WGS) entry which is preliminary data.</text>
</comment>
<dbReference type="Pfam" id="PF04314">
    <property type="entry name" value="PCuAC"/>
    <property type="match status" value="1"/>
</dbReference>
<name>A0A5C4U4W9_9CORY</name>
<proteinExistence type="predicted"/>
<dbReference type="PANTHER" id="PTHR36302">
    <property type="entry name" value="BLR7088 PROTEIN"/>
    <property type="match status" value="1"/>
</dbReference>
<feature type="compositionally biased region" description="Basic and acidic residues" evidence="1">
    <location>
        <begin position="182"/>
        <end position="203"/>
    </location>
</feature>
<organism evidence="3 4">
    <name type="scientific">Corynebacterium tapiri</name>
    <dbReference type="NCBI Taxonomy" id="1448266"/>
    <lineage>
        <taxon>Bacteria</taxon>
        <taxon>Bacillati</taxon>
        <taxon>Actinomycetota</taxon>
        <taxon>Actinomycetes</taxon>
        <taxon>Mycobacteriales</taxon>
        <taxon>Corynebacteriaceae</taxon>
        <taxon>Corynebacterium</taxon>
    </lineage>
</organism>
<dbReference type="Proteomes" id="UP000312032">
    <property type="component" value="Unassembled WGS sequence"/>
</dbReference>
<feature type="chain" id="PRO_5039077896" evidence="2">
    <location>
        <begin position="21"/>
        <end position="203"/>
    </location>
</feature>
<dbReference type="SUPFAM" id="SSF110087">
    <property type="entry name" value="DR1885-like metal-binding protein"/>
    <property type="match status" value="1"/>
</dbReference>
<dbReference type="PROSITE" id="PS51257">
    <property type="entry name" value="PROKAR_LIPOPROTEIN"/>
    <property type="match status" value="1"/>
</dbReference>
<accession>A0A5C4U4W9</accession>
<dbReference type="Gene3D" id="2.60.40.1890">
    <property type="entry name" value="PCu(A)C copper chaperone"/>
    <property type="match status" value="1"/>
</dbReference>
<evidence type="ECO:0000313" key="3">
    <source>
        <dbReference type="EMBL" id="TNL97794.1"/>
    </source>
</evidence>
<feature type="compositionally biased region" description="Low complexity" evidence="1">
    <location>
        <begin position="22"/>
        <end position="44"/>
    </location>
</feature>
<dbReference type="PANTHER" id="PTHR36302:SF1">
    <property type="entry name" value="COPPER CHAPERONE PCU(A)C"/>
    <property type="match status" value="1"/>
</dbReference>
<sequence>MHNRALALTAAAALAFTAAACSPSNENSSTSAAPSTTATSAQETAHNHEHEHAGNGFHAHDGVVREKGADSDMTAIFGNLHNPSDKDVVITGFTTSLNAPINEIHETVNGKMQKMTTPLVIPAGESIDLEPGGAHFMIMGYPEEIKAGDTVEVSVTLDDGSTVDLGDFAVRAIGAGDEEYGSEGHEGHEGHGDHAGHEGHEGH</sequence>
<evidence type="ECO:0000256" key="2">
    <source>
        <dbReference type="SAM" id="SignalP"/>
    </source>
</evidence>
<protein>
    <submittedName>
        <fullName evidence="3">Copper chaperone PCu(A)C</fullName>
    </submittedName>
</protein>
<feature type="compositionally biased region" description="Basic and acidic residues" evidence="1">
    <location>
        <begin position="45"/>
        <end position="56"/>
    </location>
</feature>
<dbReference type="EMBL" id="VDHJ01000006">
    <property type="protein sequence ID" value="TNL97794.1"/>
    <property type="molecule type" value="Genomic_DNA"/>
</dbReference>